<dbReference type="GO" id="GO:0007030">
    <property type="term" value="P:Golgi organization"/>
    <property type="evidence" value="ECO:0007669"/>
    <property type="project" value="UniProtKB-UniRule"/>
</dbReference>
<evidence type="ECO:0000256" key="3">
    <source>
        <dbReference type="SAM" id="MobiDB-lite"/>
    </source>
</evidence>
<dbReference type="GO" id="GO:0006869">
    <property type="term" value="P:lipid transport"/>
    <property type="evidence" value="ECO:0007669"/>
    <property type="project" value="UniProtKB-UniRule"/>
</dbReference>
<comment type="function">
    <text evidence="2">Acts as component of the GARP complex that is involved in retrograde transport from early and late endosomes to the trans-Golgi network (TGN).</text>
</comment>
<dbReference type="GO" id="GO:0048193">
    <property type="term" value="P:Golgi vesicle transport"/>
    <property type="evidence" value="ECO:0007669"/>
    <property type="project" value="TreeGrafter"/>
</dbReference>
<protein>
    <recommendedName>
        <fullName evidence="2">Vacuolar protein sorting-associated protein 51 homolog</fullName>
    </recommendedName>
</protein>
<evidence type="ECO:0000313" key="4">
    <source>
        <dbReference type="EMBL" id="KAK2767266.1"/>
    </source>
</evidence>
<accession>A0AAE0D711</accession>
<dbReference type="GO" id="GO:0000938">
    <property type="term" value="C:GARP complex"/>
    <property type="evidence" value="ECO:0007669"/>
    <property type="project" value="UniProtKB-UniRule"/>
</dbReference>
<proteinExistence type="inferred from homology"/>
<dbReference type="GO" id="GO:0016020">
    <property type="term" value="C:membrane"/>
    <property type="evidence" value="ECO:0007669"/>
    <property type="project" value="TreeGrafter"/>
</dbReference>
<dbReference type="PANTHER" id="PTHR15954">
    <property type="entry name" value="VACUOLAR PROTEIN SORTING-ASSOCIATED PROTEIN 51 HOMOLOG"/>
    <property type="match status" value="1"/>
</dbReference>
<keyword evidence="5" id="KW-1185">Reference proteome</keyword>
<feature type="compositionally biased region" description="Polar residues" evidence="3">
    <location>
        <begin position="93"/>
        <end position="103"/>
    </location>
</feature>
<comment type="similarity">
    <text evidence="1 2">Belongs to the VPS51 family.</text>
</comment>
<dbReference type="GO" id="GO:0042147">
    <property type="term" value="P:retrograde transport, endosome to Golgi"/>
    <property type="evidence" value="ECO:0007669"/>
    <property type="project" value="UniProtKB-UniRule"/>
</dbReference>
<feature type="non-terminal residue" evidence="4">
    <location>
        <position position="1"/>
    </location>
</feature>
<comment type="subunit">
    <text evidence="2">Component of the Golgi-associated retrograde protein (GARP) complex.</text>
</comment>
<comment type="caution">
    <text evidence="4">The sequence shown here is derived from an EMBL/GenBank/DDBJ whole genome shotgun (WGS) entry which is preliminary data.</text>
</comment>
<reference evidence="4" key="1">
    <citation type="submission" date="2023-02" db="EMBL/GenBank/DDBJ databases">
        <title>Colletotrichum kahawae CIFC_Que2 genome sequencing and assembly.</title>
        <authorList>
            <person name="Baroncelli R."/>
        </authorList>
    </citation>
    <scope>NUCLEOTIDE SEQUENCE</scope>
    <source>
        <strain evidence="4">CIFC_Que2</strain>
    </source>
</reference>
<dbReference type="GO" id="GO:1990745">
    <property type="term" value="C:EARP complex"/>
    <property type="evidence" value="ECO:0007669"/>
    <property type="project" value="TreeGrafter"/>
</dbReference>
<feature type="region of interest" description="Disordered" evidence="3">
    <location>
        <begin position="152"/>
        <end position="184"/>
    </location>
</feature>
<sequence>LKSKGPLPHTSFADLSPASPSSSNAASRRNRQPSRASAASLRIAPPQPQSAPSLLYVQPTPQQTKLKKKTAPKMASIASPREPPALTRRVSAQPHTPTSSTRPSLEAPRSATSSPNPSSSATFGAPGTGAAPSKRANRAALREYYNLKKGTTTPSLEVTDADDVSSERGGGIAEHSEVPPSELDNASFDAEAYVRKALAENTLDDLLRVYTRVLGEIRALDAEKKALVYDNYSKLISATETIRKMRANMDPLNPMASTLDPVIAGIYAQASSIREALRKTVAPPGSQERLDEEAAARRRRTRVLAKEVLGTPEKLRKLVKEGKMEEARSLWEMPRRLLEVWKEKGVGGKDVVECLEEGDAALRSTGESSVRTSKDSGRS</sequence>
<dbReference type="GO" id="GO:0005829">
    <property type="term" value="C:cytosol"/>
    <property type="evidence" value="ECO:0007669"/>
    <property type="project" value="GOC"/>
</dbReference>
<evidence type="ECO:0000256" key="2">
    <source>
        <dbReference type="RuleBase" id="RU368010"/>
    </source>
</evidence>
<keyword evidence="2" id="KW-0333">Golgi apparatus</keyword>
<dbReference type="AlphaFoldDB" id="A0AAE0D711"/>
<organism evidence="4 5">
    <name type="scientific">Colletotrichum kahawae</name>
    <name type="common">Coffee berry disease fungus</name>
    <dbReference type="NCBI Taxonomy" id="34407"/>
    <lineage>
        <taxon>Eukaryota</taxon>
        <taxon>Fungi</taxon>
        <taxon>Dikarya</taxon>
        <taxon>Ascomycota</taxon>
        <taxon>Pezizomycotina</taxon>
        <taxon>Sordariomycetes</taxon>
        <taxon>Hypocreomycetidae</taxon>
        <taxon>Glomerellales</taxon>
        <taxon>Glomerellaceae</taxon>
        <taxon>Colletotrichum</taxon>
        <taxon>Colletotrichum gloeosporioides species complex</taxon>
    </lineage>
</organism>
<gene>
    <name evidence="4" type="ORF">CKAH01_15309</name>
</gene>
<name>A0AAE0D711_COLKA</name>
<dbReference type="Pfam" id="PF08700">
    <property type="entry name" value="VPS51_Exo84_N"/>
    <property type="match status" value="1"/>
</dbReference>
<dbReference type="GO" id="GO:0015031">
    <property type="term" value="P:protein transport"/>
    <property type="evidence" value="ECO:0007669"/>
    <property type="project" value="UniProtKB-UniRule"/>
</dbReference>
<keyword evidence="2" id="KW-0813">Transport</keyword>
<dbReference type="EMBL" id="VYYT01000117">
    <property type="protein sequence ID" value="KAK2767266.1"/>
    <property type="molecule type" value="Genomic_DNA"/>
</dbReference>
<feature type="region of interest" description="Disordered" evidence="3">
    <location>
        <begin position="1"/>
        <end position="136"/>
    </location>
</feature>
<feature type="compositionally biased region" description="Low complexity" evidence="3">
    <location>
        <begin position="16"/>
        <end position="40"/>
    </location>
</feature>
<keyword evidence="2" id="KW-0653">Protein transport</keyword>
<dbReference type="Proteomes" id="UP001281614">
    <property type="component" value="Unassembled WGS sequence"/>
</dbReference>
<dbReference type="GO" id="GO:0032456">
    <property type="term" value="P:endocytic recycling"/>
    <property type="evidence" value="ECO:0007669"/>
    <property type="project" value="TreeGrafter"/>
</dbReference>
<evidence type="ECO:0000256" key="1">
    <source>
        <dbReference type="ARBA" id="ARBA00006080"/>
    </source>
</evidence>
<dbReference type="PANTHER" id="PTHR15954:SF4">
    <property type="entry name" value="VACUOLAR PROTEIN SORTING-ASSOCIATED PROTEIN 51 HOMOLOG"/>
    <property type="match status" value="1"/>
</dbReference>
<comment type="subcellular location">
    <subcellularLocation>
        <location evidence="2">Golgi apparatus</location>
        <location evidence="2">trans-Golgi network</location>
    </subcellularLocation>
</comment>
<dbReference type="InterPro" id="IPR014812">
    <property type="entry name" value="Vps51"/>
</dbReference>
<feature type="compositionally biased region" description="Low complexity" evidence="3">
    <location>
        <begin position="107"/>
        <end position="133"/>
    </location>
</feature>
<keyword evidence="2" id="KW-0445">Lipid transport</keyword>
<evidence type="ECO:0000313" key="5">
    <source>
        <dbReference type="Proteomes" id="UP001281614"/>
    </source>
</evidence>